<keyword evidence="2" id="KW-0732">Signal</keyword>
<dbReference type="CDD" id="cd14659">
    <property type="entry name" value="Imelysin-like_IPPA"/>
    <property type="match status" value="1"/>
</dbReference>
<accession>A0ABV1RIQ9</accession>
<dbReference type="EMBL" id="JBELOE010000236">
    <property type="protein sequence ID" value="MER2492831.1"/>
    <property type="molecule type" value="Genomic_DNA"/>
</dbReference>
<dbReference type="InterPro" id="IPR038352">
    <property type="entry name" value="Imelysin_sf"/>
</dbReference>
<evidence type="ECO:0000256" key="1">
    <source>
        <dbReference type="ARBA" id="ARBA00004196"/>
    </source>
</evidence>
<name>A0ABV1RIQ9_9ALTE</name>
<comment type="subcellular location">
    <subcellularLocation>
        <location evidence="1">Cell envelope</location>
    </subcellularLocation>
</comment>
<sequence length="407" mass="44873">MNLTKKTRNALSAVSLIFLSACGESTSSKAGPEYGLTSDFTENELITHLVDQVIKPRHESFSAALAAQEQSLEAYCTTIETQTDSSNALTQVQNDFTALMASWQQIEVMQMTPLSENSAALRNTIYSWPRENSCAVDQDVAFNAEGSVNGQNYDISKRSDTRKGLDAFEYLIYNQNLTHSCSLETGALVGWNQLDENTRKIQRCDFAKVVLSDLKTRSDELQVKWYTADNAYQNELKNGDPRSAINTLGQALFYADYQIKDQKLGMPLGYFNNQCGNAPCAAEVESKHAKLAIKNLQNNLIAFEALFTGKTSEHAADSDEAIGFDDYLQAVGDSETSEVILTALQNAQTQLADIQSDFATALTNQNSDFEKIEALHAQIKVITDQLKTHFITSLSVELPDTSAGDND</sequence>
<proteinExistence type="predicted"/>
<feature type="domain" description="Imelysin-like" evidence="3">
    <location>
        <begin position="56"/>
        <end position="379"/>
    </location>
</feature>
<reference evidence="4 5" key="1">
    <citation type="submission" date="2024-06" db="EMBL/GenBank/DDBJ databases">
        <authorList>
            <person name="Chen R.Y."/>
        </authorList>
    </citation>
    <scope>NUCLEOTIDE SEQUENCE [LARGE SCALE GENOMIC DNA]</scope>
    <source>
        <strain evidence="4 5">D2</strain>
    </source>
</reference>
<evidence type="ECO:0000259" key="3">
    <source>
        <dbReference type="Pfam" id="PF09375"/>
    </source>
</evidence>
<gene>
    <name evidence="4" type="ORF">ABS311_13175</name>
</gene>
<dbReference type="Gene3D" id="1.20.1420.20">
    <property type="entry name" value="M75 peptidase, HXXE motif"/>
    <property type="match status" value="1"/>
</dbReference>
<dbReference type="Pfam" id="PF09375">
    <property type="entry name" value="Peptidase_M75"/>
    <property type="match status" value="1"/>
</dbReference>
<evidence type="ECO:0000313" key="5">
    <source>
        <dbReference type="Proteomes" id="UP001467690"/>
    </source>
</evidence>
<comment type="caution">
    <text evidence="4">The sequence shown here is derived from an EMBL/GenBank/DDBJ whole genome shotgun (WGS) entry which is preliminary data.</text>
</comment>
<organism evidence="4 5">
    <name type="scientific">Catenovulum sediminis</name>
    <dbReference type="NCBI Taxonomy" id="1740262"/>
    <lineage>
        <taxon>Bacteria</taxon>
        <taxon>Pseudomonadati</taxon>
        <taxon>Pseudomonadota</taxon>
        <taxon>Gammaproteobacteria</taxon>
        <taxon>Alteromonadales</taxon>
        <taxon>Alteromonadaceae</taxon>
        <taxon>Catenovulum</taxon>
    </lineage>
</organism>
<dbReference type="InterPro" id="IPR018976">
    <property type="entry name" value="Imelysin-like"/>
</dbReference>
<dbReference type="RefSeq" id="WP_350402305.1">
    <property type="nucleotide sequence ID" value="NZ_JBELOE010000236.1"/>
</dbReference>
<dbReference type="Proteomes" id="UP001467690">
    <property type="component" value="Unassembled WGS sequence"/>
</dbReference>
<evidence type="ECO:0000313" key="4">
    <source>
        <dbReference type="EMBL" id="MER2492831.1"/>
    </source>
</evidence>
<protein>
    <submittedName>
        <fullName evidence="4">Imelysin family protein</fullName>
    </submittedName>
</protein>
<evidence type="ECO:0000256" key="2">
    <source>
        <dbReference type="ARBA" id="ARBA00022729"/>
    </source>
</evidence>
<keyword evidence="5" id="KW-1185">Reference proteome</keyword>
<dbReference type="PROSITE" id="PS51257">
    <property type="entry name" value="PROKAR_LIPOPROTEIN"/>
    <property type="match status" value="1"/>
</dbReference>
<dbReference type="InterPro" id="IPR034984">
    <property type="entry name" value="Imelysin-like_IPPA"/>
</dbReference>